<keyword evidence="5 7" id="KW-1133">Transmembrane helix</keyword>
<evidence type="ECO:0000256" key="4">
    <source>
        <dbReference type="ARBA" id="ARBA00022692"/>
    </source>
</evidence>
<keyword evidence="3 7" id="KW-1003">Cell membrane</keyword>
<feature type="transmembrane region" description="Helical" evidence="7">
    <location>
        <begin position="20"/>
        <end position="42"/>
    </location>
</feature>
<dbReference type="GO" id="GO:0005886">
    <property type="term" value="C:plasma membrane"/>
    <property type="evidence" value="ECO:0007669"/>
    <property type="project" value="UniProtKB-SubCell"/>
</dbReference>
<comment type="subcellular location">
    <subcellularLocation>
        <location evidence="1 7">Cell membrane</location>
        <topology evidence="1 7">Multi-pass membrane protein</topology>
    </subcellularLocation>
</comment>
<dbReference type="Pfam" id="PF09335">
    <property type="entry name" value="VTT_dom"/>
    <property type="match status" value="1"/>
</dbReference>
<feature type="transmembrane region" description="Helical" evidence="7">
    <location>
        <begin position="179"/>
        <end position="200"/>
    </location>
</feature>
<evidence type="ECO:0000256" key="3">
    <source>
        <dbReference type="ARBA" id="ARBA00022475"/>
    </source>
</evidence>
<keyword evidence="10" id="KW-1185">Reference proteome</keyword>
<dbReference type="InterPro" id="IPR032818">
    <property type="entry name" value="DedA-like"/>
</dbReference>
<evidence type="ECO:0000256" key="1">
    <source>
        <dbReference type="ARBA" id="ARBA00004651"/>
    </source>
</evidence>
<dbReference type="EMBL" id="CABIKM010000026">
    <property type="protein sequence ID" value="VUZ85300.1"/>
    <property type="molecule type" value="Genomic_DNA"/>
</dbReference>
<proteinExistence type="inferred from homology"/>
<organism evidence="9 10">
    <name type="scientific">Candidatus Methylomirabilis lanthanidiphila</name>
    <dbReference type="NCBI Taxonomy" id="2211376"/>
    <lineage>
        <taxon>Bacteria</taxon>
        <taxon>Candidatus Methylomirabilota</taxon>
        <taxon>Candidatus Methylomirabilia</taxon>
        <taxon>Candidatus Methylomirabilales</taxon>
        <taxon>Candidatus Methylomirabilaceae</taxon>
        <taxon>Candidatus Methylomirabilis</taxon>
    </lineage>
</organism>
<evidence type="ECO:0000256" key="2">
    <source>
        <dbReference type="ARBA" id="ARBA00010792"/>
    </source>
</evidence>
<protein>
    <submittedName>
        <fullName evidence="9">Membrane protein</fullName>
    </submittedName>
</protein>
<name>A0A564ZIX0_9BACT</name>
<evidence type="ECO:0000313" key="10">
    <source>
        <dbReference type="Proteomes" id="UP000334340"/>
    </source>
</evidence>
<accession>A0A564ZIX0</accession>
<dbReference type="PANTHER" id="PTHR30353">
    <property type="entry name" value="INNER MEMBRANE PROTEIN DEDA-RELATED"/>
    <property type="match status" value="1"/>
</dbReference>
<dbReference type="AlphaFoldDB" id="A0A564ZIX0"/>
<evidence type="ECO:0000313" key="9">
    <source>
        <dbReference type="EMBL" id="VUZ85300.1"/>
    </source>
</evidence>
<comment type="similarity">
    <text evidence="2 7">Belongs to the DedA family.</text>
</comment>
<evidence type="ECO:0000256" key="6">
    <source>
        <dbReference type="ARBA" id="ARBA00023136"/>
    </source>
</evidence>
<gene>
    <name evidence="9" type="ORF">MELA_01683</name>
</gene>
<evidence type="ECO:0000256" key="7">
    <source>
        <dbReference type="RuleBase" id="RU367016"/>
    </source>
</evidence>
<sequence>MEWLWDLFHTIYDVEGLVRVGGLMALIVIVFAETGLLIGFFLPGDSLLVTAGLFAVSGHLELWSLFLFVSLAAIVGDAVGYFIGVRSGPRIFSKEDSLLFHKKHLITTQEFYDRHGGITIVLARFMPILRTFAPVVAGVGNMQYSRFALYNVMGGVGWVVSMTSIGYFLGKTIPDIDRYIHVVIVAVILLSLVPGIVAFVRTSRRARKLST</sequence>
<keyword evidence="6 7" id="KW-0472">Membrane</keyword>
<dbReference type="Proteomes" id="UP000334340">
    <property type="component" value="Unassembled WGS sequence"/>
</dbReference>
<evidence type="ECO:0000256" key="5">
    <source>
        <dbReference type="ARBA" id="ARBA00022989"/>
    </source>
</evidence>
<feature type="domain" description="VTT" evidence="8">
    <location>
        <begin position="42"/>
        <end position="167"/>
    </location>
</feature>
<dbReference type="InterPro" id="IPR032816">
    <property type="entry name" value="VTT_dom"/>
</dbReference>
<dbReference type="PANTHER" id="PTHR30353:SF0">
    <property type="entry name" value="TRANSMEMBRANE PROTEIN"/>
    <property type="match status" value="1"/>
</dbReference>
<feature type="transmembrane region" description="Helical" evidence="7">
    <location>
        <begin position="62"/>
        <end position="84"/>
    </location>
</feature>
<keyword evidence="4 7" id="KW-0812">Transmembrane</keyword>
<reference evidence="9 10" key="1">
    <citation type="submission" date="2019-07" db="EMBL/GenBank/DDBJ databases">
        <authorList>
            <person name="Cremers G."/>
        </authorList>
    </citation>
    <scope>NUCLEOTIDE SEQUENCE [LARGE SCALE GENOMIC DNA]</scope>
</reference>
<feature type="transmembrane region" description="Helical" evidence="7">
    <location>
        <begin position="147"/>
        <end position="167"/>
    </location>
</feature>
<evidence type="ECO:0000259" key="8">
    <source>
        <dbReference type="Pfam" id="PF09335"/>
    </source>
</evidence>